<feature type="region of interest" description="Disordered" evidence="1">
    <location>
        <begin position="126"/>
        <end position="180"/>
    </location>
</feature>
<sequence>MALSRWFCTNTTKSMFVKIVHPGGHIELHDRPVLASEIMFRNPRCVVAYPHVFKQPWAVVAPATELNLGQKFYVVPFSTIRKLQRLAFKSSSSIPLILEPQQAKKGDNTNPRCCFNMFIAGIDVKSDDDSSTGSSSGSFGLSETKKLNRRRNKDHHIISSPKRRSSFEQWQPSLESITEE</sequence>
<keyword evidence="3" id="KW-1185">Reference proteome</keyword>
<comment type="caution">
    <text evidence="2">The sequence shown here is derived from an EMBL/GenBank/DDBJ whole genome shotgun (WGS) entry which is preliminary data.</text>
</comment>
<dbReference type="InterPro" id="IPR025322">
    <property type="entry name" value="PADRE_dom"/>
</dbReference>
<dbReference type="Pfam" id="PF14009">
    <property type="entry name" value="PADRE"/>
    <property type="match status" value="1"/>
</dbReference>
<organism evidence="2 3">
    <name type="scientific">Tripterygium wilfordii</name>
    <name type="common">Thunder God vine</name>
    <dbReference type="NCBI Taxonomy" id="458696"/>
    <lineage>
        <taxon>Eukaryota</taxon>
        <taxon>Viridiplantae</taxon>
        <taxon>Streptophyta</taxon>
        <taxon>Embryophyta</taxon>
        <taxon>Tracheophyta</taxon>
        <taxon>Spermatophyta</taxon>
        <taxon>Magnoliopsida</taxon>
        <taxon>eudicotyledons</taxon>
        <taxon>Gunneridae</taxon>
        <taxon>Pentapetalae</taxon>
        <taxon>rosids</taxon>
        <taxon>fabids</taxon>
        <taxon>Celastrales</taxon>
        <taxon>Celastraceae</taxon>
        <taxon>Tripterygium</taxon>
    </lineage>
</organism>
<evidence type="ECO:0000313" key="3">
    <source>
        <dbReference type="Proteomes" id="UP000593562"/>
    </source>
</evidence>
<dbReference type="AlphaFoldDB" id="A0A7J7CY71"/>
<dbReference type="PANTHER" id="PTHR33052">
    <property type="entry name" value="DUF4228 DOMAIN PROTEIN-RELATED"/>
    <property type="match status" value="1"/>
</dbReference>
<evidence type="ECO:0000256" key="1">
    <source>
        <dbReference type="SAM" id="MobiDB-lite"/>
    </source>
</evidence>
<dbReference type="InParanoid" id="A0A7J7CY71"/>
<name>A0A7J7CY71_TRIWF</name>
<dbReference type="Proteomes" id="UP000593562">
    <property type="component" value="Unassembled WGS sequence"/>
</dbReference>
<evidence type="ECO:0000313" key="2">
    <source>
        <dbReference type="EMBL" id="KAF5739045.1"/>
    </source>
</evidence>
<protein>
    <submittedName>
        <fullName evidence="2">Uncharacterized protein</fullName>
    </submittedName>
</protein>
<dbReference type="EMBL" id="JAAARO010000012">
    <property type="protein sequence ID" value="KAF5739045.1"/>
    <property type="molecule type" value="Genomic_DNA"/>
</dbReference>
<proteinExistence type="predicted"/>
<feature type="compositionally biased region" description="Low complexity" evidence="1">
    <location>
        <begin position="131"/>
        <end position="142"/>
    </location>
</feature>
<accession>A0A7J7CY71</accession>
<reference evidence="2 3" key="1">
    <citation type="journal article" date="2020" name="Nat. Commun.">
        <title>Genome of Tripterygium wilfordii and identification of cytochrome P450 involved in triptolide biosynthesis.</title>
        <authorList>
            <person name="Tu L."/>
            <person name="Su P."/>
            <person name="Zhang Z."/>
            <person name="Gao L."/>
            <person name="Wang J."/>
            <person name="Hu T."/>
            <person name="Zhou J."/>
            <person name="Zhang Y."/>
            <person name="Zhao Y."/>
            <person name="Liu Y."/>
            <person name="Song Y."/>
            <person name="Tong Y."/>
            <person name="Lu Y."/>
            <person name="Yang J."/>
            <person name="Xu C."/>
            <person name="Jia M."/>
            <person name="Peters R.J."/>
            <person name="Huang L."/>
            <person name="Gao W."/>
        </authorList>
    </citation>
    <scope>NUCLEOTIDE SEQUENCE [LARGE SCALE GENOMIC DNA]</scope>
    <source>
        <strain evidence="3">cv. XIE 37</strain>
        <tissue evidence="2">Leaf</tissue>
    </source>
</reference>
<gene>
    <name evidence="2" type="ORF">HS088_TW12G00243</name>
</gene>
<feature type="compositionally biased region" description="Polar residues" evidence="1">
    <location>
        <begin position="167"/>
        <end position="180"/>
    </location>
</feature>